<dbReference type="EMBL" id="GBRH01253814">
    <property type="protein sequence ID" value="JAD44081.1"/>
    <property type="molecule type" value="Transcribed_RNA"/>
</dbReference>
<dbReference type="AlphaFoldDB" id="A0A0A8ZZ29"/>
<sequence length="54" mass="6321">MVVWSDVGFMIRWHCFAEKGVKETPLTWQRFENTLAYLPAHCCKKFILAATTMN</sequence>
<evidence type="ECO:0000313" key="1">
    <source>
        <dbReference type="EMBL" id="JAD44081.1"/>
    </source>
</evidence>
<organism evidence="1">
    <name type="scientific">Arundo donax</name>
    <name type="common">Giant reed</name>
    <name type="synonym">Donax arundinaceus</name>
    <dbReference type="NCBI Taxonomy" id="35708"/>
    <lineage>
        <taxon>Eukaryota</taxon>
        <taxon>Viridiplantae</taxon>
        <taxon>Streptophyta</taxon>
        <taxon>Embryophyta</taxon>
        <taxon>Tracheophyta</taxon>
        <taxon>Spermatophyta</taxon>
        <taxon>Magnoliopsida</taxon>
        <taxon>Liliopsida</taxon>
        <taxon>Poales</taxon>
        <taxon>Poaceae</taxon>
        <taxon>PACMAD clade</taxon>
        <taxon>Arundinoideae</taxon>
        <taxon>Arundineae</taxon>
        <taxon>Arundo</taxon>
    </lineage>
</organism>
<reference evidence="1" key="2">
    <citation type="journal article" date="2015" name="Data Brief">
        <title>Shoot transcriptome of the giant reed, Arundo donax.</title>
        <authorList>
            <person name="Barrero R.A."/>
            <person name="Guerrero F.D."/>
            <person name="Moolhuijzen P."/>
            <person name="Goolsby J.A."/>
            <person name="Tidwell J."/>
            <person name="Bellgard S.E."/>
            <person name="Bellgard M.I."/>
        </authorList>
    </citation>
    <scope>NUCLEOTIDE SEQUENCE</scope>
    <source>
        <tissue evidence="1">Shoot tissue taken approximately 20 cm above the soil surface</tissue>
    </source>
</reference>
<reference evidence="1" key="1">
    <citation type="submission" date="2014-09" db="EMBL/GenBank/DDBJ databases">
        <authorList>
            <person name="Magalhaes I.L.F."/>
            <person name="Oliveira U."/>
            <person name="Santos F.R."/>
            <person name="Vidigal T.H.D.A."/>
            <person name="Brescovit A.D."/>
            <person name="Santos A.J."/>
        </authorList>
    </citation>
    <scope>NUCLEOTIDE SEQUENCE</scope>
    <source>
        <tissue evidence="1">Shoot tissue taken approximately 20 cm above the soil surface</tissue>
    </source>
</reference>
<name>A0A0A8ZZ29_ARUDO</name>
<proteinExistence type="predicted"/>
<protein>
    <submittedName>
        <fullName evidence="1">Uncharacterized protein</fullName>
    </submittedName>
</protein>
<accession>A0A0A8ZZ29</accession>